<comment type="caution">
    <text evidence="6">The sequence shown here is derived from an EMBL/GenBank/DDBJ whole genome shotgun (WGS) entry which is preliminary data.</text>
</comment>
<feature type="compositionally biased region" description="Acidic residues" evidence="4">
    <location>
        <begin position="286"/>
        <end position="300"/>
    </location>
</feature>
<dbReference type="GO" id="GO:0006508">
    <property type="term" value="P:proteolysis"/>
    <property type="evidence" value="ECO:0007669"/>
    <property type="project" value="UniProtKB-KW"/>
</dbReference>
<dbReference type="InterPro" id="IPR003653">
    <property type="entry name" value="Peptidase_C48_C"/>
</dbReference>
<keyword evidence="3" id="KW-0378">Hydrolase</keyword>
<dbReference type="Pfam" id="PF02902">
    <property type="entry name" value="Peptidase_C48"/>
    <property type="match status" value="1"/>
</dbReference>
<feature type="compositionally biased region" description="Low complexity" evidence="4">
    <location>
        <begin position="445"/>
        <end position="457"/>
    </location>
</feature>
<dbReference type="OrthoDB" id="4805806at2759"/>
<evidence type="ECO:0000259" key="5">
    <source>
        <dbReference type="Pfam" id="PF02902"/>
    </source>
</evidence>
<dbReference type="GO" id="GO:0019783">
    <property type="term" value="F:ubiquitin-like protein peptidase activity"/>
    <property type="evidence" value="ECO:0007669"/>
    <property type="project" value="UniProtKB-ARBA"/>
</dbReference>
<feature type="compositionally biased region" description="Polar residues" evidence="4">
    <location>
        <begin position="322"/>
        <end position="334"/>
    </location>
</feature>
<feature type="compositionally biased region" description="Polar residues" evidence="4">
    <location>
        <begin position="357"/>
        <end position="368"/>
    </location>
</feature>
<accession>A0A9P4P3G5</accession>
<comment type="similarity">
    <text evidence="1">Belongs to the peptidase C48 family.</text>
</comment>
<evidence type="ECO:0000256" key="4">
    <source>
        <dbReference type="SAM" id="MobiDB-lite"/>
    </source>
</evidence>
<feature type="region of interest" description="Disordered" evidence="4">
    <location>
        <begin position="280"/>
        <end position="464"/>
    </location>
</feature>
<feature type="compositionally biased region" description="Basic and acidic residues" evidence="4">
    <location>
        <begin position="880"/>
        <end position="898"/>
    </location>
</feature>
<evidence type="ECO:0000256" key="2">
    <source>
        <dbReference type="ARBA" id="ARBA00022670"/>
    </source>
</evidence>
<protein>
    <recommendedName>
        <fullName evidence="5">Ubiquitin-like protease family profile domain-containing protein</fullName>
    </recommendedName>
</protein>
<evidence type="ECO:0000313" key="6">
    <source>
        <dbReference type="EMBL" id="KAF2437620.1"/>
    </source>
</evidence>
<feature type="region of interest" description="Disordered" evidence="4">
    <location>
        <begin position="880"/>
        <end position="902"/>
    </location>
</feature>
<dbReference type="SUPFAM" id="SSF54001">
    <property type="entry name" value="Cysteine proteinases"/>
    <property type="match status" value="1"/>
</dbReference>
<dbReference type="AlphaFoldDB" id="A0A9P4P3G5"/>
<dbReference type="InterPro" id="IPR038765">
    <property type="entry name" value="Papain-like_cys_pep_sf"/>
</dbReference>
<evidence type="ECO:0000313" key="7">
    <source>
        <dbReference type="Proteomes" id="UP000799764"/>
    </source>
</evidence>
<proteinExistence type="inferred from homology"/>
<feature type="compositionally biased region" description="Acidic residues" evidence="4">
    <location>
        <begin position="431"/>
        <end position="442"/>
    </location>
</feature>
<feature type="domain" description="Ubiquitin-like protease family profile" evidence="5">
    <location>
        <begin position="577"/>
        <end position="672"/>
    </location>
</feature>
<feature type="region of interest" description="Disordered" evidence="4">
    <location>
        <begin position="20"/>
        <end position="58"/>
    </location>
</feature>
<feature type="compositionally biased region" description="Low complexity" evidence="4">
    <location>
        <begin position="49"/>
        <end position="58"/>
    </location>
</feature>
<feature type="compositionally biased region" description="Polar residues" evidence="4">
    <location>
        <begin position="376"/>
        <end position="387"/>
    </location>
</feature>
<dbReference type="Proteomes" id="UP000799764">
    <property type="component" value="Unassembled WGS sequence"/>
</dbReference>
<reference evidence="6" key="1">
    <citation type="journal article" date="2020" name="Stud. Mycol.">
        <title>101 Dothideomycetes genomes: a test case for predicting lifestyles and emergence of pathogens.</title>
        <authorList>
            <person name="Haridas S."/>
            <person name="Albert R."/>
            <person name="Binder M."/>
            <person name="Bloem J."/>
            <person name="Labutti K."/>
            <person name="Salamov A."/>
            <person name="Andreopoulos B."/>
            <person name="Baker S."/>
            <person name="Barry K."/>
            <person name="Bills G."/>
            <person name="Bluhm B."/>
            <person name="Cannon C."/>
            <person name="Castanera R."/>
            <person name="Culley D."/>
            <person name="Daum C."/>
            <person name="Ezra D."/>
            <person name="Gonzalez J."/>
            <person name="Henrissat B."/>
            <person name="Kuo A."/>
            <person name="Liang C."/>
            <person name="Lipzen A."/>
            <person name="Lutzoni F."/>
            <person name="Magnuson J."/>
            <person name="Mondo S."/>
            <person name="Nolan M."/>
            <person name="Ohm R."/>
            <person name="Pangilinan J."/>
            <person name="Park H.-J."/>
            <person name="Ramirez L."/>
            <person name="Alfaro M."/>
            <person name="Sun H."/>
            <person name="Tritt A."/>
            <person name="Yoshinaga Y."/>
            <person name="Zwiers L.-H."/>
            <person name="Turgeon B."/>
            <person name="Goodwin S."/>
            <person name="Spatafora J."/>
            <person name="Crous P."/>
            <person name="Grigoriev I."/>
        </authorList>
    </citation>
    <scope>NUCLEOTIDE SEQUENCE</scope>
    <source>
        <strain evidence="6">CBS 690.94</strain>
    </source>
</reference>
<organism evidence="6 7">
    <name type="scientific">Karstenula rhodostoma CBS 690.94</name>
    <dbReference type="NCBI Taxonomy" id="1392251"/>
    <lineage>
        <taxon>Eukaryota</taxon>
        <taxon>Fungi</taxon>
        <taxon>Dikarya</taxon>
        <taxon>Ascomycota</taxon>
        <taxon>Pezizomycotina</taxon>
        <taxon>Dothideomycetes</taxon>
        <taxon>Pleosporomycetidae</taxon>
        <taxon>Pleosporales</taxon>
        <taxon>Massarineae</taxon>
        <taxon>Didymosphaeriaceae</taxon>
        <taxon>Karstenula</taxon>
    </lineage>
</organism>
<evidence type="ECO:0000256" key="3">
    <source>
        <dbReference type="ARBA" id="ARBA00022801"/>
    </source>
</evidence>
<keyword evidence="7" id="KW-1185">Reference proteome</keyword>
<gene>
    <name evidence="6" type="ORF">P171DRAFT_437677</name>
</gene>
<dbReference type="EMBL" id="MU001515">
    <property type="protein sequence ID" value="KAF2437620.1"/>
    <property type="molecule type" value="Genomic_DNA"/>
</dbReference>
<keyword evidence="2" id="KW-0645">Protease</keyword>
<dbReference type="Gene3D" id="3.40.395.10">
    <property type="entry name" value="Adenoviral Proteinase, Chain A"/>
    <property type="match status" value="1"/>
</dbReference>
<evidence type="ECO:0000256" key="1">
    <source>
        <dbReference type="ARBA" id="ARBA00005234"/>
    </source>
</evidence>
<dbReference type="GO" id="GO:0008234">
    <property type="term" value="F:cysteine-type peptidase activity"/>
    <property type="evidence" value="ECO:0007669"/>
    <property type="project" value="InterPro"/>
</dbReference>
<name>A0A9P4P3G5_9PLEO</name>
<sequence length="918" mass="100469">MRRDVLSARSKPIFHERYAASARSNPIDRGRHASQITDTTASPPPCSPTPTTMASSAASPRPECVAAAIARIEARYKAAKSARSATDTFLNAFHIDVETIALGDNPDGLSPAKDLVRGLSKPTYSYCEKHIKDRIHELYPKAGNTAQETVRKKKTPARRQDETAETIIRQSEWFAGGGRTQSKCPWNGFSIVLLYGLFGDGMITRVFLTALRRLAERTPDCTEAWNLLKHQKSTMAQHPCAGRQTSDGKWHPWIVNKVMEALEDKPPSQDVNDTDLELFGTVDSSQDGEGEEVGNGEAEGEQPIVQAHNTRVNEGDVDVEVSRTQATLTTNDNEGTVGALKDHGEDPSTPLKKRSLSTEGSQLGSASTKRPKSSRSKVSGKQPTLTTNDDEGTVVASSPSTPLKKRSLPTEGSQLGSTSAKRAKSSRSTSPEDEKEFGDTIDFDTTNTNKMTKTPNTDHIPKLNTHPGPLNPVEVMLHTGKAQVATESSPTNDIPFEAQGLGTRGSPAKEAVPSSPIQQLHCTRAAQMFLAPPQWLNDICMDTVLFALGSDLNNHHIVSSGYMAQDPNAASSLQLDARNLLIVSMIVDGFHWNGAVIDMRAKTIAVFDPYGPAHAGKGVRLVQGRFQRLIPGIEKYQLMVADPKDPVYQEQNDQLNCGIYVLIFLLCKMHDMQMPPPGSLSIGNIRRVFGSLFQADTMGTPCNDRAVTPPVGVGVLPILEARIRTFAHEAKIIKTELSTLQFLRSLLAKAFAAYNSLVLDERETRTQIEKIEAFVAAMKELPFADAVRDDISSVASPHVENRLSDKDRAKALSARLRQKEVPDVLVSSLRTSLDGATACALSLENASLERRAGMVRENQGFLQSHHNRLQGEKARLQKAEAERAEKRRLEDKGSREEQAQVETQLEELKSITKLVSGY</sequence>